<gene>
    <name evidence="9" type="ORF">ACH4TF_28910</name>
</gene>
<dbReference type="SFLD" id="SFLDG01020">
    <property type="entry name" value="Terpene_Cyclase_Like_2"/>
    <property type="match status" value="1"/>
</dbReference>
<evidence type="ECO:0000313" key="10">
    <source>
        <dbReference type="Proteomes" id="UP001611162"/>
    </source>
</evidence>
<protein>
    <recommendedName>
        <fullName evidence="7">Terpene synthase</fullName>
        <ecNumber evidence="7">4.2.3.-</ecNumber>
    </recommendedName>
</protein>
<keyword evidence="2 7" id="KW-0479">Metal-binding</keyword>
<evidence type="ECO:0000256" key="3">
    <source>
        <dbReference type="ARBA" id="ARBA00022842"/>
    </source>
</evidence>
<dbReference type="InterPro" id="IPR034686">
    <property type="entry name" value="Terpene_cyclase-like_2"/>
</dbReference>
<comment type="caution">
    <text evidence="9">The sequence shown here is derived from an EMBL/GenBank/DDBJ whole genome shotgun (WGS) entry which is preliminary data.</text>
</comment>
<evidence type="ECO:0000256" key="8">
    <source>
        <dbReference type="SAM" id="MobiDB-lite"/>
    </source>
</evidence>
<proteinExistence type="inferred from homology"/>
<comment type="similarity">
    <text evidence="6">Belongs to the terpene synthase family. 2-methylisoborneol synthase subfamily.</text>
</comment>
<evidence type="ECO:0000256" key="4">
    <source>
        <dbReference type="ARBA" id="ARBA00023239"/>
    </source>
</evidence>
<comment type="cofactor">
    <cofactor evidence="1 7">
        <name>Mg(2+)</name>
        <dbReference type="ChEBI" id="CHEBI:18420"/>
    </cofactor>
</comment>
<dbReference type="InterPro" id="IPR047945">
    <property type="entry name" value="MIB_synthase"/>
</dbReference>
<accession>A0ABW7TA95</accession>
<sequence>MSLLSRMSAPSATHDVARLVATLLSHQSGAAPLVPGARAAHGDVHRRAASAREALRAVPTGPTGLGTSGLRIPAARPTPGTTGVSSSFGKSNSLVPELYCPPPLRDDRALGEEVNDRLVDWAEEIGIYPERLDRVRGTDLGRMMMLVHPQTDDPDRLLAAARCALAEWATDDYYCDDETMGSSPAHLGAHLGTALAAVDPAHLPEPHASELDEALRADPVRAALRSGFEHLARYADPSQLARVRQEIGGLFVGYGQEGSWRSTGKMPAVWEYLTHRRFNSFLPCIALVDVMDGHPLSAAEYAEPRVRRVVTMAGTASTLVNDLYSMAKEKDATGLNFNLPAAIVAEEKCSLREAVERSAAIHDELVRSFEREAAALSLTGSPALRRFLAGVWAWLGGNKAWHAGSARYGTSSVVNR</sequence>
<feature type="region of interest" description="Disordered" evidence="8">
    <location>
        <begin position="52"/>
        <end position="89"/>
    </location>
</feature>
<dbReference type="EC" id="4.2.3.-" evidence="7"/>
<dbReference type="NCBIfam" id="NF041167">
    <property type="entry name" value="f2_encap_cargo2"/>
    <property type="match status" value="1"/>
</dbReference>
<dbReference type="PANTHER" id="PTHR35201">
    <property type="entry name" value="TERPENE SYNTHASE"/>
    <property type="match status" value="1"/>
</dbReference>
<keyword evidence="10" id="KW-1185">Reference proteome</keyword>
<dbReference type="SUPFAM" id="SSF48576">
    <property type="entry name" value="Terpenoid synthases"/>
    <property type="match status" value="1"/>
</dbReference>
<reference evidence="9 10" key="1">
    <citation type="submission" date="2024-10" db="EMBL/GenBank/DDBJ databases">
        <title>The Natural Products Discovery Center: Release of the First 8490 Sequenced Strains for Exploring Actinobacteria Biosynthetic Diversity.</title>
        <authorList>
            <person name="Kalkreuter E."/>
            <person name="Kautsar S.A."/>
            <person name="Yang D."/>
            <person name="Bader C.D."/>
            <person name="Teijaro C.N."/>
            <person name="Fluegel L."/>
            <person name="Davis C.M."/>
            <person name="Simpson J.R."/>
            <person name="Lauterbach L."/>
            <person name="Steele A.D."/>
            <person name="Gui C."/>
            <person name="Meng S."/>
            <person name="Li G."/>
            <person name="Viehrig K."/>
            <person name="Ye F."/>
            <person name="Su P."/>
            <person name="Kiefer A.F."/>
            <person name="Nichols A."/>
            <person name="Cepeda A.J."/>
            <person name="Yan W."/>
            <person name="Fan B."/>
            <person name="Jiang Y."/>
            <person name="Adhikari A."/>
            <person name="Zheng C.-J."/>
            <person name="Schuster L."/>
            <person name="Cowan T.M."/>
            <person name="Smanski M.J."/>
            <person name="Chevrette M.G."/>
            <person name="De Carvalho L.P.S."/>
            <person name="Shen B."/>
        </authorList>
    </citation>
    <scope>NUCLEOTIDE SEQUENCE [LARGE SCALE GENOMIC DNA]</scope>
    <source>
        <strain evidence="9 10">NPDC020979</strain>
    </source>
</reference>
<dbReference type="Gene3D" id="1.10.600.10">
    <property type="entry name" value="Farnesyl Diphosphate Synthase"/>
    <property type="match status" value="1"/>
</dbReference>
<organism evidence="9 10">
    <name type="scientific">Streptomyces abikoensis</name>
    <dbReference type="NCBI Taxonomy" id="97398"/>
    <lineage>
        <taxon>Bacteria</taxon>
        <taxon>Bacillati</taxon>
        <taxon>Actinomycetota</taxon>
        <taxon>Actinomycetes</taxon>
        <taxon>Kitasatosporales</taxon>
        <taxon>Streptomycetaceae</taxon>
        <taxon>Streptomyces</taxon>
    </lineage>
</organism>
<feature type="compositionally biased region" description="Polar residues" evidence="8">
    <location>
        <begin position="79"/>
        <end position="89"/>
    </location>
</feature>
<dbReference type="SFLD" id="SFLDS00005">
    <property type="entry name" value="Isoprenoid_Synthase_Type_I"/>
    <property type="match status" value="1"/>
</dbReference>
<evidence type="ECO:0000256" key="5">
    <source>
        <dbReference type="ARBA" id="ARBA00035573"/>
    </source>
</evidence>
<keyword evidence="4 7" id="KW-0456">Lyase</keyword>
<evidence type="ECO:0000256" key="7">
    <source>
        <dbReference type="RuleBase" id="RU366034"/>
    </source>
</evidence>
<dbReference type="Proteomes" id="UP001611162">
    <property type="component" value="Unassembled WGS sequence"/>
</dbReference>
<evidence type="ECO:0000256" key="6">
    <source>
        <dbReference type="ARBA" id="ARBA00035653"/>
    </source>
</evidence>
<dbReference type="RefSeq" id="WP_397614400.1">
    <property type="nucleotide sequence ID" value="NZ_JBIRRB010000011.1"/>
</dbReference>
<dbReference type="InterPro" id="IPR008949">
    <property type="entry name" value="Isoprenoid_synthase_dom_sf"/>
</dbReference>
<comment type="catalytic activity">
    <reaction evidence="5">
        <text>(E)-2-methylgeranyl diphosphate + H2O = 2-methylisoborneol + diphosphate</text>
        <dbReference type="Rhea" id="RHEA:32571"/>
        <dbReference type="ChEBI" id="CHEBI:15377"/>
        <dbReference type="ChEBI" id="CHEBI:33019"/>
        <dbReference type="ChEBI" id="CHEBI:61984"/>
        <dbReference type="ChEBI" id="CHEBI:61987"/>
        <dbReference type="EC" id="4.2.3.118"/>
    </reaction>
</comment>
<name>A0ABW7TA95_9ACTN</name>
<dbReference type="EMBL" id="JBIRRB010000011">
    <property type="protein sequence ID" value="MFI0914445.1"/>
    <property type="molecule type" value="Genomic_DNA"/>
</dbReference>
<dbReference type="PANTHER" id="PTHR35201:SF4">
    <property type="entry name" value="BETA-PINACENE SYNTHASE-RELATED"/>
    <property type="match status" value="1"/>
</dbReference>
<dbReference type="Pfam" id="PF19086">
    <property type="entry name" value="Terpene_syn_C_2"/>
    <property type="match status" value="1"/>
</dbReference>
<keyword evidence="3 7" id="KW-0460">Magnesium</keyword>
<evidence type="ECO:0000256" key="2">
    <source>
        <dbReference type="ARBA" id="ARBA00022723"/>
    </source>
</evidence>
<evidence type="ECO:0000256" key="1">
    <source>
        <dbReference type="ARBA" id="ARBA00001946"/>
    </source>
</evidence>
<evidence type="ECO:0000313" key="9">
    <source>
        <dbReference type="EMBL" id="MFI0914445.1"/>
    </source>
</evidence>